<dbReference type="CDD" id="cd01574">
    <property type="entry name" value="PBP1_LacI"/>
    <property type="match status" value="1"/>
</dbReference>
<evidence type="ECO:0000313" key="5">
    <source>
        <dbReference type="EMBL" id="RMI04701.1"/>
    </source>
</evidence>
<dbReference type="InterPro" id="IPR046335">
    <property type="entry name" value="LacI/GalR-like_sensor"/>
</dbReference>
<dbReference type="CDD" id="cd01392">
    <property type="entry name" value="HTH_LacI"/>
    <property type="match status" value="1"/>
</dbReference>
<gene>
    <name evidence="5" type="ORF">EBM89_17965</name>
</gene>
<dbReference type="InterPro" id="IPR010982">
    <property type="entry name" value="Lambda_DNA-bd_dom_sf"/>
</dbReference>
<evidence type="ECO:0000313" key="6">
    <source>
        <dbReference type="Proteomes" id="UP000269289"/>
    </source>
</evidence>
<reference evidence="5 6" key="1">
    <citation type="submission" date="2018-10" db="EMBL/GenBank/DDBJ databases">
        <title>Isolation, diversity and antifungal activity of actinobacteria from wheat.</title>
        <authorList>
            <person name="Han C."/>
        </authorList>
    </citation>
    <scope>NUCLEOTIDE SEQUENCE [LARGE SCALE GENOMIC DNA]</scope>
    <source>
        <strain evidence="5 6">NEAU-YY56</strain>
    </source>
</reference>
<keyword evidence="3" id="KW-0804">Transcription</keyword>
<evidence type="ECO:0000256" key="3">
    <source>
        <dbReference type="ARBA" id="ARBA00023163"/>
    </source>
</evidence>
<dbReference type="AlphaFoldDB" id="A0A3M2IY20"/>
<dbReference type="Pfam" id="PF00356">
    <property type="entry name" value="LacI"/>
    <property type="match status" value="1"/>
</dbReference>
<dbReference type="InterPro" id="IPR028082">
    <property type="entry name" value="Peripla_BP_I"/>
</dbReference>
<evidence type="ECO:0000256" key="2">
    <source>
        <dbReference type="ARBA" id="ARBA00023125"/>
    </source>
</evidence>
<name>A0A3M2IY20_9CELL</name>
<evidence type="ECO:0000259" key="4">
    <source>
        <dbReference type="PROSITE" id="PS50932"/>
    </source>
</evidence>
<evidence type="ECO:0000256" key="1">
    <source>
        <dbReference type="ARBA" id="ARBA00023015"/>
    </source>
</evidence>
<feature type="domain" description="HTH lacI-type" evidence="4">
    <location>
        <begin position="15"/>
        <end position="69"/>
    </location>
</feature>
<dbReference type="PROSITE" id="PS50932">
    <property type="entry name" value="HTH_LACI_2"/>
    <property type="match status" value="1"/>
</dbReference>
<dbReference type="GO" id="GO:0003700">
    <property type="term" value="F:DNA-binding transcription factor activity"/>
    <property type="evidence" value="ECO:0007669"/>
    <property type="project" value="TreeGrafter"/>
</dbReference>
<dbReference type="SUPFAM" id="SSF47413">
    <property type="entry name" value="lambda repressor-like DNA-binding domains"/>
    <property type="match status" value="1"/>
</dbReference>
<dbReference type="SMART" id="SM00354">
    <property type="entry name" value="HTH_LACI"/>
    <property type="match status" value="1"/>
</dbReference>
<keyword evidence="6" id="KW-1185">Reference proteome</keyword>
<keyword evidence="2" id="KW-0238">DNA-binding</keyword>
<dbReference type="OrthoDB" id="9785139at2"/>
<accession>A0A3M2IY20</accession>
<dbReference type="EMBL" id="RFFI01000137">
    <property type="protein sequence ID" value="RMI04701.1"/>
    <property type="molecule type" value="Genomic_DNA"/>
</dbReference>
<dbReference type="GO" id="GO:0000976">
    <property type="term" value="F:transcription cis-regulatory region binding"/>
    <property type="evidence" value="ECO:0007669"/>
    <property type="project" value="TreeGrafter"/>
</dbReference>
<sequence>MSSDLVPSPRGRTGPSIADVARVAGVSAQTVSRVSTGADNVRPETRERVLAAMDELGYSPNHAARALRNGSFGTIGLIAHRLARTGESRTVEAVVEAARAEGYTVTLVDVQSPSSDDVTAAAARLSHQSIDGLVIIRAETATPAGLVLPPRMPVVVSDSRFVGHHPAVAADQVTGTHVAVQHLLDLGHRTVHHLGGPVDSAPAEIRVDTWREHLVGAGRPVPEPVRGDWSARSGYEQGRRLAQDPDVTAVLCANDEMAAGLVRALYEAGLRVPDDISVVGFDDIPLTEFLWPPLTTVQQDFHLIGQQLMDLLLRQVRGRETLTDTRIVVPTRLVVRASTGAPRAPRA</sequence>
<dbReference type="Pfam" id="PF13377">
    <property type="entry name" value="Peripla_BP_3"/>
    <property type="match status" value="1"/>
</dbReference>
<dbReference type="Proteomes" id="UP000269289">
    <property type="component" value="Unassembled WGS sequence"/>
</dbReference>
<comment type="caution">
    <text evidence="5">The sequence shown here is derived from an EMBL/GenBank/DDBJ whole genome shotgun (WGS) entry which is preliminary data.</text>
</comment>
<keyword evidence="1" id="KW-0805">Transcription regulation</keyword>
<dbReference type="Gene3D" id="1.10.260.40">
    <property type="entry name" value="lambda repressor-like DNA-binding domains"/>
    <property type="match status" value="1"/>
</dbReference>
<dbReference type="PANTHER" id="PTHR30146:SF153">
    <property type="entry name" value="LACTOSE OPERON REPRESSOR"/>
    <property type="match status" value="1"/>
</dbReference>
<organism evidence="5 6">
    <name type="scientific">Cellulomonas triticagri</name>
    <dbReference type="NCBI Taxonomy" id="2483352"/>
    <lineage>
        <taxon>Bacteria</taxon>
        <taxon>Bacillati</taxon>
        <taxon>Actinomycetota</taxon>
        <taxon>Actinomycetes</taxon>
        <taxon>Micrococcales</taxon>
        <taxon>Cellulomonadaceae</taxon>
        <taxon>Cellulomonas</taxon>
    </lineage>
</organism>
<proteinExistence type="predicted"/>
<dbReference type="SUPFAM" id="SSF53822">
    <property type="entry name" value="Periplasmic binding protein-like I"/>
    <property type="match status" value="1"/>
</dbReference>
<dbReference type="RefSeq" id="WP_122151002.1">
    <property type="nucleotide sequence ID" value="NZ_RFFI01000137.1"/>
</dbReference>
<protein>
    <submittedName>
        <fullName evidence="5">LacI family transcriptional regulator</fullName>
    </submittedName>
</protein>
<dbReference type="PANTHER" id="PTHR30146">
    <property type="entry name" value="LACI-RELATED TRANSCRIPTIONAL REPRESSOR"/>
    <property type="match status" value="1"/>
</dbReference>
<dbReference type="Gene3D" id="3.40.50.2300">
    <property type="match status" value="2"/>
</dbReference>
<dbReference type="InterPro" id="IPR000843">
    <property type="entry name" value="HTH_LacI"/>
</dbReference>